<feature type="binding site" evidence="10">
    <location>
        <position position="225"/>
    </location>
    <ligand>
        <name>Zn(2+)</name>
        <dbReference type="ChEBI" id="CHEBI:29105"/>
        <note>catalytic</note>
    </ligand>
</feature>
<dbReference type="GO" id="GO:0006508">
    <property type="term" value="P:proteolysis"/>
    <property type="evidence" value="ECO:0007669"/>
    <property type="project" value="UniProtKB-KW"/>
</dbReference>
<feature type="active site" evidence="10">
    <location>
        <position position="216"/>
    </location>
</feature>
<dbReference type="Gene3D" id="3.40.390.10">
    <property type="entry name" value="Collagenase (Catalytic Domain)"/>
    <property type="match status" value="1"/>
</dbReference>
<protein>
    <recommendedName>
        <fullName evidence="11">Metalloendopeptidase</fullName>
        <ecNumber evidence="11">3.4.24.-</ecNumber>
    </recommendedName>
</protein>
<dbReference type="InterPro" id="IPR034035">
    <property type="entry name" value="Astacin-like_dom"/>
</dbReference>
<dbReference type="PROSITE" id="PS51864">
    <property type="entry name" value="ASTACIN"/>
    <property type="match status" value="1"/>
</dbReference>
<keyword evidence="4 10" id="KW-0378">Hydrolase</keyword>
<keyword evidence="15" id="KW-1185">Reference proteome</keyword>
<dbReference type="PANTHER" id="PTHR10127:SF780">
    <property type="entry name" value="METALLOENDOPEPTIDASE"/>
    <property type="match status" value="1"/>
</dbReference>
<evidence type="ECO:0000259" key="12">
    <source>
        <dbReference type="PROSITE" id="PS51670"/>
    </source>
</evidence>
<evidence type="ECO:0000256" key="6">
    <source>
        <dbReference type="ARBA" id="ARBA00023049"/>
    </source>
</evidence>
<dbReference type="GO" id="GO:0004222">
    <property type="term" value="F:metalloendopeptidase activity"/>
    <property type="evidence" value="ECO:0007669"/>
    <property type="project" value="UniProtKB-UniRule"/>
</dbReference>
<comment type="function">
    <text evidence="1">Metalloprotease.</text>
</comment>
<name>A0ABD6E1C8_9BILA</name>
<organism evidence="14 15">
    <name type="scientific">Gnathostoma spinigerum</name>
    <dbReference type="NCBI Taxonomy" id="75299"/>
    <lineage>
        <taxon>Eukaryota</taxon>
        <taxon>Metazoa</taxon>
        <taxon>Ecdysozoa</taxon>
        <taxon>Nematoda</taxon>
        <taxon>Chromadorea</taxon>
        <taxon>Rhabditida</taxon>
        <taxon>Spirurina</taxon>
        <taxon>Gnathostomatomorpha</taxon>
        <taxon>Gnathostomatoidea</taxon>
        <taxon>Gnathostomatidae</taxon>
        <taxon>Gnathostoma</taxon>
    </lineage>
</organism>
<sequence>MLIKILLNISITSIQTCFALNSLFQYLASYSGQRSFTNSELLSFPDYVPSNRIFLVPEDFIRALSSPVKAPSADELEGAQRTELFEGDILGVDLTLEQSSQDDALSFDELIFRQPLNSAVNVHTYPNKIWPNGRIPYVLEGGLNSEQRTSIAQAFEEYRQKTCIRFVPRRRNDNDYVYIRTNYDSGCSSYVGRAGGNQTLSLEVSKCFRKGIIVHELMHALGFFHEHSRTDRDKYVNIHVENIRPGMLRNFDKYPKRIIDSLDMPYDYDSIMHYHKAAFSRSGQPTILPRDPTVEIGQRLRLSEIDAKKINKLYSCKGDRSLSIATTGKSTIRSRFSNPQITSANTSDVQKSSSISTSFKTTTSSSTMATTTTISSSSTTAKPNTGTLSSRASTVQECKDKNMHCEMWQKLNHCQTSTKYMSFYCRKSCNFCRTESEVSESGTQSRCSDIHHFCQYWANNGQCEKDSKYMRVFCRHSCNSCDTEQKS</sequence>
<evidence type="ECO:0000259" key="13">
    <source>
        <dbReference type="PROSITE" id="PS51864"/>
    </source>
</evidence>
<dbReference type="SMART" id="SM00235">
    <property type="entry name" value="ZnMc"/>
    <property type="match status" value="1"/>
</dbReference>
<keyword evidence="2 10" id="KW-0645">Protease</keyword>
<keyword evidence="8 9" id="KW-1015">Disulfide bond</keyword>
<dbReference type="EC" id="3.4.24.-" evidence="11"/>
<dbReference type="PROSITE" id="PS51670">
    <property type="entry name" value="SHKT"/>
    <property type="match status" value="2"/>
</dbReference>
<keyword evidence="6 10" id="KW-0482">Metalloprotease</keyword>
<keyword evidence="7" id="KW-0865">Zymogen</keyword>
<dbReference type="EMBL" id="JBGFUD010000004">
    <property type="protein sequence ID" value="MFH4973308.1"/>
    <property type="molecule type" value="Genomic_DNA"/>
</dbReference>
<proteinExistence type="predicted"/>
<feature type="domain" description="Peptidase M12A" evidence="13">
    <location>
        <begin position="121"/>
        <end position="317"/>
    </location>
</feature>
<feature type="binding site" evidence="10">
    <location>
        <position position="215"/>
    </location>
    <ligand>
        <name>Zn(2+)</name>
        <dbReference type="ChEBI" id="CHEBI:29105"/>
        <note>catalytic</note>
    </ligand>
</feature>
<evidence type="ECO:0000256" key="10">
    <source>
        <dbReference type="PROSITE-ProRule" id="PRU01211"/>
    </source>
</evidence>
<gene>
    <name evidence="14" type="ORF">AB6A40_000017</name>
</gene>
<feature type="binding site" evidence="10">
    <location>
        <position position="219"/>
    </location>
    <ligand>
        <name>Zn(2+)</name>
        <dbReference type="ChEBI" id="CHEBI:29105"/>
        <note>catalytic</note>
    </ligand>
</feature>
<comment type="caution">
    <text evidence="9">Lacks conserved residue(s) required for the propagation of feature annotation.</text>
</comment>
<evidence type="ECO:0000313" key="14">
    <source>
        <dbReference type="EMBL" id="MFH4973308.1"/>
    </source>
</evidence>
<dbReference type="InterPro" id="IPR006026">
    <property type="entry name" value="Peptidase_Metallo"/>
</dbReference>
<evidence type="ECO:0000256" key="1">
    <source>
        <dbReference type="ARBA" id="ARBA00002657"/>
    </source>
</evidence>
<comment type="caution">
    <text evidence="14">The sequence shown here is derived from an EMBL/GenBank/DDBJ whole genome shotgun (WGS) entry which is preliminary data.</text>
</comment>
<feature type="disulfide bond" evidence="9">
    <location>
        <begin position="398"/>
        <end position="432"/>
    </location>
</feature>
<dbReference type="InterPro" id="IPR024079">
    <property type="entry name" value="MetalloPept_cat_dom_sf"/>
</dbReference>
<dbReference type="Pfam" id="PF01400">
    <property type="entry name" value="Astacin"/>
    <property type="match status" value="1"/>
</dbReference>
<dbReference type="PRINTS" id="PR00480">
    <property type="entry name" value="ASTACIN"/>
</dbReference>
<evidence type="ECO:0000256" key="11">
    <source>
        <dbReference type="RuleBase" id="RU361183"/>
    </source>
</evidence>
<reference evidence="14 15" key="1">
    <citation type="submission" date="2024-08" db="EMBL/GenBank/DDBJ databases">
        <title>Gnathostoma spinigerum genome.</title>
        <authorList>
            <person name="Gonzalez-Bertolin B."/>
            <person name="Monzon S."/>
            <person name="Zaballos A."/>
            <person name="Jimenez P."/>
            <person name="Dekumyoy P."/>
            <person name="Varona S."/>
            <person name="Cuesta I."/>
            <person name="Sumanam S."/>
            <person name="Adisakwattana P."/>
            <person name="Gasser R.B."/>
            <person name="Hernandez-Gonzalez A."/>
            <person name="Young N.D."/>
            <person name="Perteguer M.J."/>
        </authorList>
    </citation>
    <scope>NUCLEOTIDE SEQUENCE [LARGE SCALE GENOMIC DNA]</scope>
    <source>
        <strain evidence="14">AL3</strain>
        <tissue evidence="14">Liver</tissue>
    </source>
</reference>
<evidence type="ECO:0000256" key="5">
    <source>
        <dbReference type="ARBA" id="ARBA00022833"/>
    </source>
</evidence>
<dbReference type="FunFam" id="3.40.390.10:FF:000042">
    <property type="entry name" value="Metalloendopeptidase"/>
    <property type="match status" value="1"/>
</dbReference>
<dbReference type="AlphaFoldDB" id="A0ABD6E1C8"/>
<dbReference type="CDD" id="cd04280">
    <property type="entry name" value="ZnMc_astacin_like"/>
    <property type="match status" value="1"/>
</dbReference>
<feature type="domain" description="ShKT" evidence="12">
    <location>
        <begin position="447"/>
        <end position="481"/>
    </location>
</feature>
<dbReference type="Proteomes" id="UP001608902">
    <property type="component" value="Unassembled WGS sequence"/>
</dbReference>
<feature type="signal peptide" evidence="11">
    <location>
        <begin position="1"/>
        <end position="19"/>
    </location>
</feature>
<keyword evidence="5 10" id="KW-0862">Zinc</keyword>
<evidence type="ECO:0000256" key="3">
    <source>
        <dbReference type="ARBA" id="ARBA00022723"/>
    </source>
</evidence>
<keyword evidence="3 10" id="KW-0479">Metal-binding</keyword>
<feature type="disulfide bond" evidence="9">
    <location>
        <begin position="447"/>
        <end position="481"/>
    </location>
</feature>
<comment type="cofactor">
    <cofactor evidence="10 11">
        <name>Zn(2+)</name>
        <dbReference type="ChEBI" id="CHEBI:29105"/>
    </cofactor>
    <text evidence="10 11">Binds 1 zinc ion per subunit.</text>
</comment>
<dbReference type="SUPFAM" id="SSF55486">
    <property type="entry name" value="Metalloproteases ('zincins'), catalytic domain"/>
    <property type="match status" value="1"/>
</dbReference>
<evidence type="ECO:0000256" key="4">
    <source>
        <dbReference type="ARBA" id="ARBA00022801"/>
    </source>
</evidence>
<evidence type="ECO:0000256" key="7">
    <source>
        <dbReference type="ARBA" id="ARBA00023145"/>
    </source>
</evidence>
<evidence type="ECO:0000256" key="8">
    <source>
        <dbReference type="ARBA" id="ARBA00023157"/>
    </source>
</evidence>
<feature type="chain" id="PRO_5044532173" description="Metalloendopeptidase" evidence="11">
    <location>
        <begin position="20"/>
        <end position="487"/>
    </location>
</feature>
<evidence type="ECO:0000256" key="2">
    <source>
        <dbReference type="ARBA" id="ARBA00022670"/>
    </source>
</evidence>
<dbReference type="SMART" id="SM00254">
    <property type="entry name" value="ShKT"/>
    <property type="match status" value="2"/>
</dbReference>
<feature type="domain" description="ShKT" evidence="12">
    <location>
        <begin position="398"/>
        <end position="432"/>
    </location>
</feature>
<dbReference type="Gene3D" id="1.10.10.1940">
    <property type="match status" value="1"/>
</dbReference>
<dbReference type="InterPro" id="IPR003582">
    <property type="entry name" value="ShKT_dom"/>
</dbReference>
<evidence type="ECO:0000313" key="15">
    <source>
        <dbReference type="Proteomes" id="UP001608902"/>
    </source>
</evidence>
<accession>A0ABD6E1C8</accession>
<dbReference type="PANTHER" id="PTHR10127">
    <property type="entry name" value="DISCOIDIN, CUB, EGF, LAMININ , AND ZINC METALLOPROTEASE DOMAIN CONTAINING"/>
    <property type="match status" value="1"/>
</dbReference>
<dbReference type="Pfam" id="PF01549">
    <property type="entry name" value="ShK"/>
    <property type="match status" value="2"/>
</dbReference>
<evidence type="ECO:0000256" key="9">
    <source>
        <dbReference type="PROSITE-ProRule" id="PRU01005"/>
    </source>
</evidence>
<dbReference type="InterPro" id="IPR001506">
    <property type="entry name" value="Peptidase_M12A"/>
</dbReference>
<dbReference type="GO" id="GO:0008270">
    <property type="term" value="F:zinc ion binding"/>
    <property type="evidence" value="ECO:0007669"/>
    <property type="project" value="UniProtKB-UniRule"/>
</dbReference>
<keyword evidence="11" id="KW-0732">Signal</keyword>